<dbReference type="Proteomes" id="UP001521137">
    <property type="component" value="Unassembled WGS sequence"/>
</dbReference>
<feature type="region of interest" description="Disordered" evidence="2">
    <location>
        <begin position="1"/>
        <end position="22"/>
    </location>
</feature>
<keyword evidence="4" id="KW-1185">Reference proteome</keyword>
<gene>
    <name evidence="3" type="ORF">L0668_12955</name>
</gene>
<evidence type="ECO:0000256" key="1">
    <source>
        <dbReference type="SAM" id="Coils"/>
    </source>
</evidence>
<organism evidence="3 4">
    <name type="scientific">Paraglaciecola algarum</name>
    <dbReference type="NCBI Taxonomy" id="3050085"/>
    <lineage>
        <taxon>Bacteria</taxon>
        <taxon>Pseudomonadati</taxon>
        <taxon>Pseudomonadota</taxon>
        <taxon>Gammaproteobacteria</taxon>
        <taxon>Alteromonadales</taxon>
        <taxon>Alteromonadaceae</taxon>
        <taxon>Paraglaciecola</taxon>
    </lineage>
</organism>
<sequence length="179" mass="20045">MTDKKNTPSKNDKTSSDSQSELDTLRQIVFGAAQDNIEKRINTLEQQTLSSFSKMEQLLEKNVKTIKAQMEDGFNNLEDKLALADQSQDKRATEINNYADQISSALEMAEANSKQENDELHERLNQEIKNLSSTFTEQLEQALAKLNQVSSELNSSKTDRKTLAKLLASVASDLETGED</sequence>
<feature type="coiled-coil region" evidence="1">
    <location>
        <begin position="99"/>
        <end position="159"/>
    </location>
</feature>
<dbReference type="EMBL" id="JAKGAS010000007">
    <property type="protein sequence ID" value="MCF2949023.1"/>
    <property type="molecule type" value="Genomic_DNA"/>
</dbReference>
<protein>
    <submittedName>
        <fullName evidence="3">Uncharacterized protein</fullName>
    </submittedName>
</protein>
<dbReference type="RefSeq" id="WP_235313063.1">
    <property type="nucleotide sequence ID" value="NZ_JAKGAS010000007.1"/>
</dbReference>
<proteinExistence type="predicted"/>
<keyword evidence="1" id="KW-0175">Coiled coil</keyword>
<dbReference type="Gene3D" id="1.20.120.20">
    <property type="entry name" value="Apolipoprotein"/>
    <property type="match status" value="1"/>
</dbReference>
<name>A0ABS9D7T2_9ALTE</name>
<feature type="compositionally biased region" description="Basic and acidic residues" evidence="2">
    <location>
        <begin position="1"/>
        <end position="15"/>
    </location>
</feature>
<comment type="caution">
    <text evidence="3">The sequence shown here is derived from an EMBL/GenBank/DDBJ whole genome shotgun (WGS) entry which is preliminary data.</text>
</comment>
<accession>A0ABS9D7T2</accession>
<evidence type="ECO:0000256" key="2">
    <source>
        <dbReference type="SAM" id="MobiDB-lite"/>
    </source>
</evidence>
<dbReference type="SUPFAM" id="SSF58113">
    <property type="entry name" value="Apolipoprotein A-I"/>
    <property type="match status" value="1"/>
</dbReference>
<reference evidence="3 4" key="1">
    <citation type="submission" date="2022-01" db="EMBL/GenBank/DDBJ databases">
        <title>Paraglaciecola sp. G1-23.</title>
        <authorList>
            <person name="Jin M.S."/>
            <person name="Han D.M."/>
            <person name="Kim H.M."/>
            <person name="Jeon C.O."/>
        </authorList>
    </citation>
    <scope>NUCLEOTIDE SEQUENCE [LARGE SCALE GENOMIC DNA]</scope>
    <source>
        <strain evidence="3 4">G1-23</strain>
    </source>
</reference>
<evidence type="ECO:0000313" key="3">
    <source>
        <dbReference type="EMBL" id="MCF2949023.1"/>
    </source>
</evidence>
<evidence type="ECO:0000313" key="4">
    <source>
        <dbReference type="Proteomes" id="UP001521137"/>
    </source>
</evidence>